<dbReference type="EMBL" id="JADGJQ010000011">
    <property type="protein sequence ID" value="KAJ3181720.1"/>
    <property type="molecule type" value="Genomic_DNA"/>
</dbReference>
<sequence length="221" mass="24478">MAVELSFVQDTPTSPFHAEFQKQQTIIQLWTALYGLGTFPYVILVQIRFRVVKAVFKYHKNWVYIYTVRTLFQAKRPTSRYNINTAGKSAAILRTAAGSTTNSLSTPTSRVTSLMPTTKALLDSGISDVERVASPYGAAAAPSSAVENQASEFGEHEPARPLNPKPKSVKRGKSFKRAEKNASSDFDEEAGQEHGPDVDNQLETFGVTSDHPHWPPHWNPT</sequence>
<gene>
    <name evidence="2" type="ORF">HDU87_000738</name>
</gene>
<evidence type="ECO:0000313" key="2">
    <source>
        <dbReference type="EMBL" id="KAJ3181720.1"/>
    </source>
</evidence>
<comment type="caution">
    <text evidence="2">The sequence shown here is derived from an EMBL/GenBank/DDBJ whole genome shotgun (WGS) entry which is preliminary data.</text>
</comment>
<name>A0AAD5TN60_9FUNG</name>
<keyword evidence="3" id="KW-1185">Reference proteome</keyword>
<reference evidence="2" key="1">
    <citation type="submission" date="2020-05" db="EMBL/GenBank/DDBJ databases">
        <title>Phylogenomic resolution of chytrid fungi.</title>
        <authorList>
            <person name="Stajich J.E."/>
            <person name="Amses K."/>
            <person name="Simmons R."/>
            <person name="Seto K."/>
            <person name="Myers J."/>
            <person name="Bonds A."/>
            <person name="Quandt C.A."/>
            <person name="Barry K."/>
            <person name="Liu P."/>
            <person name="Grigoriev I."/>
            <person name="Longcore J.E."/>
            <person name="James T.Y."/>
        </authorList>
    </citation>
    <scope>NUCLEOTIDE SEQUENCE</scope>
    <source>
        <strain evidence="2">JEL0379</strain>
    </source>
</reference>
<dbReference type="Proteomes" id="UP001212152">
    <property type="component" value="Unassembled WGS sequence"/>
</dbReference>
<protein>
    <submittedName>
        <fullName evidence="2">Uncharacterized protein</fullName>
    </submittedName>
</protein>
<dbReference type="AlphaFoldDB" id="A0AAD5TN60"/>
<evidence type="ECO:0000313" key="3">
    <source>
        <dbReference type="Proteomes" id="UP001212152"/>
    </source>
</evidence>
<proteinExistence type="predicted"/>
<organism evidence="2 3">
    <name type="scientific">Geranomyces variabilis</name>
    <dbReference type="NCBI Taxonomy" id="109894"/>
    <lineage>
        <taxon>Eukaryota</taxon>
        <taxon>Fungi</taxon>
        <taxon>Fungi incertae sedis</taxon>
        <taxon>Chytridiomycota</taxon>
        <taxon>Chytridiomycota incertae sedis</taxon>
        <taxon>Chytridiomycetes</taxon>
        <taxon>Spizellomycetales</taxon>
        <taxon>Powellomycetaceae</taxon>
        <taxon>Geranomyces</taxon>
    </lineage>
</organism>
<accession>A0AAD5TN60</accession>
<evidence type="ECO:0000256" key="1">
    <source>
        <dbReference type="SAM" id="MobiDB-lite"/>
    </source>
</evidence>
<feature type="region of interest" description="Disordered" evidence="1">
    <location>
        <begin position="147"/>
        <end position="221"/>
    </location>
</feature>